<evidence type="ECO:0000256" key="18">
    <source>
        <dbReference type="RuleBase" id="RU003750"/>
    </source>
</evidence>
<dbReference type="InterPro" id="IPR048254">
    <property type="entry name" value="CDP_ALCOHOL_P_TRANSF_CS"/>
</dbReference>
<evidence type="ECO:0000256" key="7">
    <source>
        <dbReference type="ARBA" id="ARBA00022679"/>
    </source>
</evidence>
<feature type="binding site" evidence="17">
    <location>
        <position position="91"/>
    </location>
    <ligand>
        <name>Mg(2+)</name>
        <dbReference type="ChEBI" id="CHEBI:18420"/>
        <label>2</label>
    </ligand>
</feature>
<feature type="binding site" evidence="17">
    <location>
        <position position="70"/>
    </location>
    <ligand>
        <name>a CDP-1,2-diacyl-sn-glycerol</name>
        <dbReference type="ChEBI" id="CHEBI:58332"/>
    </ligand>
</feature>
<evidence type="ECO:0000256" key="5">
    <source>
        <dbReference type="ARBA" id="ARBA00011738"/>
    </source>
</evidence>
<dbReference type="EC" id="2.7.8.-" evidence="17"/>
<dbReference type="RefSeq" id="WP_252623631.1">
    <property type="nucleotide sequence ID" value="NZ_CP099490.1"/>
</dbReference>
<evidence type="ECO:0000313" key="19">
    <source>
        <dbReference type="EMBL" id="USQ77866.1"/>
    </source>
</evidence>
<feature type="binding site" evidence="17">
    <location>
        <position position="87"/>
    </location>
    <ligand>
        <name>Mg(2+)</name>
        <dbReference type="ChEBI" id="CHEBI:18420"/>
        <label>2</label>
    </ligand>
</feature>
<dbReference type="HAMAP" id="MF_02241">
    <property type="entry name" value="PIP_synthase"/>
    <property type="match status" value="1"/>
</dbReference>
<feature type="transmembrane region" description="Helical" evidence="17">
    <location>
        <begin position="52"/>
        <end position="72"/>
    </location>
</feature>
<comment type="catalytic activity">
    <reaction evidence="13 17">
        <text>1,2-di-(9Z-octadecenoyl)-sn-glycero-3-cytidine-5'-diphosphate + 1D-myo-inositol 3-phosphate = 1,2-di-(9Z-octadecenoyl)-sn-glycero-3-phospho-(1D-myo-inositol-3-phosphate) + CMP + H(+)</text>
        <dbReference type="Rhea" id="RHEA:61216"/>
        <dbReference type="ChEBI" id="CHEBI:15378"/>
        <dbReference type="ChEBI" id="CHEBI:58401"/>
        <dbReference type="ChEBI" id="CHEBI:60377"/>
        <dbReference type="ChEBI" id="CHEBI:85356"/>
        <dbReference type="ChEBI" id="CHEBI:144472"/>
    </reaction>
</comment>
<reference evidence="19" key="1">
    <citation type="submission" date="2022-06" db="EMBL/GenBank/DDBJ databases">
        <title>Ornithinimicrobium JY.X270.</title>
        <authorList>
            <person name="Huang Y."/>
        </authorList>
    </citation>
    <scope>NUCLEOTIDE SEQUENCE</scope>
    <source>
        <strain evidence="19">JY.X270</strain>
    </source>
</reference>
<feature type="active site" description="Proton acceptor" evidence="17">
    <location>
        <position position="91"/>
    </location>
</feature>
<feature type="binding site" evidence="17">
    <location>
        <position position="69"/>
    </location>
    <ligand>
        <name>Mg(2+)</name>
        <dbReference type="ChEBI" id="CHEBI:18420"/>
        <label>1</label>
    </ligand>
</feature>
<comment type="subcellular location">
    <subcellularLocation>
        <location evidence="1 17">Cell membrane</location>
        <topology evidence="1 17">Multi-pass membrane protein</topology>
    </subcellularLocation>
</comment>
<organism evidence="19 20">
    <name type="scientific">Ornithinimicrobium cryptoxanthini</name>
    <dbReference type="NCBI Taxonomy" id="2934161"/>
    <lineage>
        <taxon>Bacteria</taxon>
        <taxon>Bacillati</taxon>
        <taxon>Actinomycetota</taxon>
        <taxon>Actinomycetes</taxon>
        <taxon>Micrococcales</taxon>
        <taxon>Ornithinimicrobiaceae</taxon>
        <taxon>Ornithinimicrobium</taxon>
    </lineage>
</organism>
<feature type="binding site" evidence="17">
    <location>
        <position position="66"/>
    </location>
    <ligand>
        <name>Mg(2+)</name>
        <dbReference type="ChEBI" id="CHEBI:18420"/>
        <label>2</label>
    </ligand>
</feature>
<feature type="transmembrane region" description="Helical" evidence="17">
    <location>
        <begin position="93"/>
        <end position="110"/>
    </location>
</feature>
<keyword evidence="8 17" id="KW-0812">Transmembrane</keyword>
<evidence type="ECO:0000256" key="13">
    <source>
        <dbReference type="ARBA" id="ARBA00023935"/>
    </source>
</evidence>
<comment type="similarity">
    <text evidence="4 17 18">Belongs to the CDP-alcohol phosphatidyltransferase class-I family.</text>
</comment>
<keyword evidence="12 17" id="KW-0472">Membrane</keyword>
<evidence type="ECO:0000256" key="9">
    <source>
        <dbReference type="ARBA" id="ARBA00022723"/>
    </source>
</evidence>
<evidence type="ECO:0000256" key="11">
    <source>
        <dbReference type="ARBA" id="ARBA00022989"/>
    </source>
</evidence>
<dbReference type="InterPro" id="IPR043130">
    <property type="entry name" value="CDP-OH_PTrfase_TM_dom"/>
</dbReference>
<comment type="pathway">
    <text evidence="3">Lipid metabolism.</text>
</comment>
<comment type="pathway">
    <text evidence="2 17">Phospholipid metabolism; phosphatidylinositol phosphate biosynthesis.</text>
</comment>
<dbReference type="Pfam" id="PF01066">
    <property type="entry name" value="CDP-OH_P_transf"/>
    <property type="match status" value="1"/>
</dbReference>
<feature type="binding site" evidence="17">
    <location>
        <position position="80"/>
    </location>
    <ligand>
        <name>a CDP-1,2-diacyl-sn-glycerol</name>
        <dbReference type="ChEBI" id="CHEBI:58332"/>
    </ligand>
</feature>
<dbReference type="PROSITE" id="PS00379">
    <property type="entry name" value="CDP_ALCOHOL_P_TRANSF"/>
    <property type="match status" value="1"/>
</dbReference>
<comment type="subunit">
    <text evidence="5 17">Homodimer.</text>
</comment>
<dbReference type="InterPro" id="IPR000462">
    <property type="entry name" value="CDP-OH_P_trans"/>
</dbReference>
<evidence type="ECO:0000256" key="15">
    <source>
        <dbReference type="ARBA" id="ARBA00033137"/>
    </source>
</evidence>
<comment type="catalytic activity">
    <reaction evidence="16 17">
        <text>a CDP-1,2-diacyl-sn-glycerol + 1D-myo-inositol 3-phosphate = a 1,2-diacyl-sn-glycero-3-phospho-(1D-myo-inositol-3-phosphate) + CMP + H(+)</text>
        <dbReference type="Rhea" id="RHEA:60504"/>
        <dbReference type="ChEBI" id="CHEBI:15378"/>
        <dbReference type="ChEBI" id="CHEBI:58088"/>
        <dbReference type="ChEBI" id="CHEBI:58332"/>
        <dbReference type="ChEBI" id="CHEBI:58401"/>
        <dbReference type="ChEBI" id="CHEBI:60377"/>
    </reaction>
</comment>
<keyword evidence="9 17" id="KW-0479">Metal-binding</keyword>
<comment type="cofactor">
    <cofactor evidence="17">
        <name>Mg(2+)</name>
        <dbReference type="ChEBI" id="CHEBI:18420"/>
    </cofactor>
    <text evidence="17">Contains a di-nuclear catalytic Mg(2+) center.</text>
</comment>
<keyword evidence="10 17" id="KW-0460">Magnesium</keyword>
<feature type="binding site" evidence="17">
    <location>
        <position position="66"/>
    </location>
    <ligand>
        <name>Mg(2+)</name>
        <dbReference type="ChEBI" id="CHEBI:18420"/>
        <label>1</label>
    </ligand>
</feature>
<feature type="transmembrane region" description="Helical" evidence="17">
    <location>
        <begin position="116"/>
        <end position="134"/>
    </location>
</feature>
<evidence type="ECO:0000256" key="6">
    <source>
        <dbReference type="ARBA" id="ARBA00022475"/>
    </source>
</evidence>
<dbReference type="Proteomes" id="UP001056535">
    <property type="component" value="Chromosome"/>
</dbReference>
<feature type="transmembrane region" description="Helical" evidence="17">
    <location>
        <begin position="20"/>
        <end position="46"/>
    </location>
</feature>
<keyword evidence="17" id="KW-0594">Phospholipid biosynthesis</keyword>
<feature type="binding site" evidence="17">
    <location>
        <position position="74"/>
    </location>
    <ligand>
        <name>a CDP-1,2-diacyl-sn-glycerol</name>
        <dbReference type="ChEBI" id="CHEBI:58332"/>
    </ligand>
</feature>
<dbReference type="NCBIfam" id="NF045883">
    <property type="entry name" value="PIPSynth"/>
    <property type="match status" value="1"/>
</dbReference>
<evidence type="ECO:0000256" key="16">
    <source>
        <dbReference type="ARBA" id="ARBA00048865"/>
    </source>
</evidence>
<keyword evidence="11 17" id="KW-1133">Transmembrane helix</keyword>
<keyword evidence="17" id="KW-0444">Lipid biosynthesis</keyword>
<sequence length="206" mass="21896">MLNKYARSFATVVFTPLARLLLRLGVSPDAVTLLGVLGVTFGALWFYPRGELWWGSWFIAVFAITDLIDGTMARTSGRTTSWGAFLDSTLDRIGDGAVFGGLILYFTGLGDHDLNAALALVCLILGFVTSYAKARAEGLGYTCDVGIAERADRLTVVLATTAFVGLFLPMWVLTVVLALLAVASAVTVLQRILTVRAQALATTAGG</sequence>
<comment type="caution">
    <text evidence="17">Lacks conserved residue(s) required for the propagation of feature annotation.</text>
</comment>
<evidence type="ECO:0000256" key="10">
    <source>
        <dbReference type="ARBA" id="ARBA00022842"/>
    </source>
</evidence>
<evidence type="ECO:0000256" key="2">
    <source>
        <dbReference type="ARBA" id="ARBA00004805"/>
    </source>
</evidence>
<keyword evidence="7 17" id="KW-0808">Transferase</keyword>
<accession>A0ABY4YMB7</accession>
<feature type="binding site" evidence="17">
    <location>
        <begin position="29"/>
        <end position="32"/>
    </location>
    <ligand>
        <name>a CDP-1,2-diacyl-sn-glycerol</name>
        <dbReference type="ChEBI" id="CHEBI:58332"/>
    </ligand>
</feature>
<keyword evidence="17" id="KW-1208">Phospholipid metabolism</keyword>
<feature type="binding site" evidence="17">
    <location>
        <position position="87"/>
    </location>
    <ligand>
        <name>Mg(2+)</name>
        <dbReference type="ChEBI" id="CHEBI:18420"/>
        <label>1</label>
    </ligand>
</feature>
<evidence type="ECO:0000256" key="4">
    <source>
        <dbReference type="ARBA" id="ARBA00010441"/>
    </source>
</evidence>
<keyword evidence="20" id="KW-1185">Reference proteome</keyword>
<proteinExistence type="inferred from homology"/>
<comment type="function">
    <text evidence="17">Catalyzes the conjugation of the 1'-hydroxyl group of D-myo-inositol-3-phosphate (also named L-myo-inositol-1-phosphate) with a lipid tail of cytidine diphosphate diacylglycerol (CDP-DAG), forming phosphatidylinositol phosphate (PIP) and CMP. PIP is a precursor of phosphatidylinositol (PI) which is an essential lipid required for cell wall formation.</text>
</comment>
<evidence type="ECO:0000256" key="14">
    <source>
        <dbReference type="ARBA" id="ARBA00024082"/>
    </source>
</evidence>
<dbReference type="EMBL" id="CP099490">
    <property type="protein sequence ID" value="USQ77866.1"/>
    <property type="molecule type" value="Genomic_DNA"/>
</dbReference>
<dbReference type="Gene3D" id="1.20.120.1760">
    <property type="match status" value="1"/>
</dbReference>
<evidence type="ECO:0000256" key="1">
    <source>
        <dbReference type="ARBA" id="ARBA00004651"/>
    </source>
</evidence>
<name>A0ABY4YMB7_9MICO</name>
<protein>
    <recommendedName>
        <fullName evidence="14 17">Phosphatidylinositol phosphate synthase</fullName>
        <shortName evidence="17">PIP synthase</shortName>
        <ecNumber evidence="17">2.7.8.-</ecNumber>
    </recommendedName>
    <alternativeName>
        <fullName evidence="15 17">CDP-diacylglycerol--D-myo-inositol-3-phosphate 3-phosphatidyltransferase</fullName>
    </alternativeName>
</protein>
<feature type="transmembrane region" description="Helical" evidence="17">
    <location>
        <begin position="154"/>
        <end position="183"/>
    </location>
</feature>
<dbReference type="InterPro" id="IPR044268">
    <property type="entry name" value="PIP_synthase_PgsA1"/>
</dbReference>
<keyword evidence="6 17" id="KW-1003">Cell membrane</keyword>
<gene>
    <name evidence="19" type="ORF">NF557_08245</name>
</gene>
<evidence type="ECO:0000256" key="3">
    <source>
        <dbReference type="ARBA" id="ARBA00005189"/>
    </source>
</evidence>
<keyword evidence="17" id="KW-0443">Lipid metabolism</keyword>
<evidence type="ECO:0000313" key="20">
    <source>
        <dbReference type="Proteomes" id="UP001056535"/>
    </source>
</evidence>
<evidence type="ECO:0000256" key="8">
    <source>
        <dbReference type="ARBA" id="ARBA00022692"/>
    </source>
</evidence>
<evidence type="ECO:0000256" key="17">
    <source>
        <dbReference type="HAMAP-Rule" id="MF_02241"/>
    </source>
</evidence>
<evidence type="ECO:0000256" key="12">
    <source>
        <dbReference type="ARBA" id="ARBA00023136"/>
    </source>
</evidence>